<organism evidence="3 4">
    <name type="scientific">Stylosanthes scabra</name>
    <dbReference type="NCBI Taxonomy" id="79078"/>
    <lineage>
        <taxon>Eukaryota</taxon>
        <taxon>Viridiplantae</taxon>
        <taxon>Streptophyta</taxon>
        <taxon>Embryophyta</taxon>
        <taxon>Tracheophyta</taxon>
        <taxon>Spermatophyta</taxon>
        <taxon>Magnoliopsida</taxon>
        <taxon>eudicotyledons</taxon>
        <taxon>Gunneridae</taxon>
        <taxon>Pentapetalae</taxon>
        <taxon>rosids</taxon>
        <taxon>fabids</taxon>
        <taxon>Fabales</taxon>
        <taxon>Fabaceae</taxon>
        <taxon>Papilionoideae</taxon>
        <taxon>50 kb inversion clade</taxon>
        <taxon>dalbergioids sensu lato</taxon>
        <taxon>Dalbergieae</taxon>
        <taxon>Pterocarpus clade</taxon>
        <taxon>Stylosanthes</taxon>
    </lineage>
</organism>
<sequence length="418" mass="46422">MPWGECTVTLQDVAYQLSLPVEGEPVSGCLSEFPRWSRYLPTLDEKNPRLAQFRLQLDRLQPSEFIWEPYMVHEVGAVAHPGIFEQRHVQLWTACVPLIYFGTIEWHPADRVVPQFSGVQDIPGHPVNIDFLHIKDGRGGDRWFPHTYQTWHGMWDARAEHVLGIHRVADPGASELYLRWWFLVGKRFLCGDAAHVDVRMTQVPGEASPRVPTAHEPLLRVDDVPDSRRPERRMRVGTRTTARDWQWVNQAMEEDGEGWQRRTGAGRGGDEVAGGPDVPHTPGASTQGYVDETQQFFGSPGGSFFDGVLSPASLEQQFGAEGAYYVDLARCLQGLPQGALGRSSSQAQGHTHVDLNQPASDPFVDSSFALGGTPPSAFVDGPSHMDADDQAPPAVEDPEPRRGRRAVRRRGCGMGGHM</sequence>
<comment type="caution">
    <text evidence="3">The sequence shown here is derived from an EMBL/GenBank/DDBJ whole genome shotgun (WGS) entry which is preliminary data.</text>
</comment>
<keyword evidence="4" id="KW-1185">Reference proteome</keyword>
<dbReference type="InterPro" id="IPR019557">
    <property type="entry name" value="AminoTfrase-like_pln_mobile"/>
</dbReference>
<protein>
    <recommendedName>
        <fullName evidence="2">Aminotransferase-like plant mobile domain-containing protein</fullName>
    </recommendedName>
</protein>
<dbReference type="Proteomes" id="UP001341840">
    <property type="component" value="Unassembled WGS sequence"/>
</dbReference>
<feature type="domain" description="Aminotransferase-like plant mobile" evidence="2">
    <location>
        <begin position="34"/>
        <end position="181"/>
    </location>
</feature>
<proteinExistence type="predicted"/>
<dbReference type="InterPro" id="IPR044824">
    <property type="entry name" value="MAIN-like"/>
</dbReference>
<evidence type="ECO:0000256" key="1">
    <source>
        <dbReference type="SAM" id="MobiDB-lite"/>
    </source>
</evidence>
<feature type="compositionally biased region" description="Basic residues" evidence="1">
    <location>
        <begin position="402"/>
        <end position="411"/>
    </location>
</feature>
<accession>A0ABU6UZ53</accession>
<evidence type="ECO:0000313" key="3">
    <source>
        <dbReference type="EMBL" id="MED6166154.1"/>
    </source>
</evidence>
<dbReference type="EMBL" id="JASCZI010124962">
    <property type="protein sequence ID" value="MED6166154.1"/>
    <property type="molecule type" value="Genomic_DNA"/>
</dbReference>
<feature type="region of interest" description="Disordered" evidence="1">
    <location>
        <begin position="254"/>
        <end position="284"/>
    </location>
</feature>
<gene>
    <name evidence="3" type="ORF">PIB30_106235</name>
</gene>
<reference evidence="3 4" key="1">
    <citation type="journal article" date="2023" name="Plants (Basel)">
        <title>Bridging the Gap: Combining Genomics and Transcriptomics Approaches to Understand Stylosanthes scabra, an Orphan Legume from the Brazilian Caatinga.</title>
        <authorList>
            <person name="Ferreira-Neto J.R.C."/>
            <person name="da Silva M.D."/>
            <person name="Binneck E."/>
            <person name="de Melo N.F."/>
            <person name="da Silva R.H."/>
            <person name="de Melo A.L.T.M."/>
            <person name="Pandolfi V."/>
            <person name="Bustamante F.O."/>
            <person name="Brasileiro-Vidal A.C."/>
            <person name="Benko-Iseppon A.M."/>
        </authorList>
    </citation>
    <scope>NUCLEOTIDE SEQUENCE [LARGE SCALE GENOMIC DNA]</scope>
    <source>
        <tissue evidence="3">Leaves</tissue>
    </source>
</reference>
<dbReference type="PANTHER" id="PTHR46033">
    <property type="entry name" value="PROTEIN MAIN-LIKE 2"/>
    <property type="match status" value="1"/>
</dbReference>
<evidence type="ECO:0000259" key="2">
    <source>
        <dbReference type="Pfam" id="PF10536"/>
    </source>
</evidence>
<evidence type="ECO:0000313" key="4">
    <source>
        <dbReference type="Proteomes" id="UP001341840"/>
    </source>
</evidence>
<dbReference type="Pfam" id="PF10536">
    <property type="entry name" value="PMD"/>
    <property type="match status" value="1"/>
</dbReference>
<name>A0ABU6UZ53_9FABA</name>
<dbReference type="PANTHER" id="PTHR46033:SF8">
    <property type="entry name" value="PROTEIN MAINTENANCE OF MERISTEMS-LIKE"/>
    <property type="match status" value="1"/>
</dbReference>
<feature type="region of interest" description="Disordered" evidence="1">
    <location>
        <begin position="341"/>
        <end position="418"/>
    </location>
</feature>